<feature type="transmembrane region" description="Helical" evidence="12">
    <location>
        <begin position="238"/>
        <end position="263"/>
    </location>
</feature>
<feature type="transmembrane region" description="Helical" evidence="12">
    <location>
        <begin position="316"/>
        <end position="341"/>
    </location>
</feature>
<keyword evidence="9 12" id="KW-1133">Transmembrane helix</keyword>
<sequence length="622" mass="66330">MSKYSDLAKQIVEHVGGVKNINSVTNCMTRLRFSLKDTHVANVEKLEKIKGVQGVVNKNGQFQVVIGTDVALVCEEIKRMGNFSETINTTGDEKVSVVNKVLGTITAIFQPVIPAICGAGMIKAVLALLTACHLLETSSQTYTLLSMFADSAFYFLPIILAFSSAKRFNCNPYVAAVLGGILIHPTFSGLVSAGDAVTFIGLPVKLISYGSAVVPPILIVLLQSYVEKFAKKISPNAIKVFLVPLIVFLIVAPLALIAIGPLGSIIGDGLYVVFDFLNNEARWVIPVLMGAFCPLLVMTGMHYSLMPVQLAQYATLGYGTLLGPGMLASNLAQAGACFAVALRTKDKELKGTAVSAGTTALFGITEPALYGITMRLKKPLLAVMIGGGVAGLWGGLTNMRTYASATAGILALPVYITDDLSNVVNAVICMIIAVVVTFFVTLFLGIKDEDEGTVEKTASVEELKKEASPLNKVKVVASPMSGEVVKLEQVNDEVFSKGIMGKGVAIRPSEGKVVSPIDGTVNAVFPSKHAIGLTSEDGIEILIHIGLDTVELDGKPFEAFVKNGDKVKKNDLLVTFDIEAIKKAGYDTVTPIIITNSADYVEIMETDTLNIKRQDELVKVFS</sequence>
<dbReference type="CDD" id="cd00210">
    <property type="entry name" value="PTS_IIA_glc"/>
    <property type="match status" value="1"/>
</dbReference>
<dbReference type="PROSITE" id="PS51093">
    <property type="entry name" value="PTS_EIIA_TYPE_1"/>
    <property type="match status" value="1"/>
</dbReference>
<evidence type="ECO:0000259" key="14">
    <source>
        <dbReference type="PROSITE" id="PS51098"/>
    </source>
</evidence>
<feature type="transmembrane region" description="Helical" evidence="12">
    <location>
        <begin position="101"/>
        <end position="122"/>
    </location>
</feature>
<feature type="domain" description="PTS EIIC type-1" evidence="15">
    <location>
        <begin position="103"/>
        <end position="462"/>
    </location>
</feature>
<dbReference type="PROSITE" id="PS51098">
    <property type="entry name" value="PTS_EIIB_TYPE_1"/>
    <property type="match status" value="1"/>
</dbReference>
<keyword evidence="7 12" id="KW-0812">Transmembrane</keyword>
<dbReference type="Pfam" id="PF02378">
    <property type="entry name" value="PTS_EIIC"/>
    <property type="match status" value="1"/>
</dbReference>
<evidence type="ECO:0000259" key="15">
    <source>
        <dbReference type="PROSITE" id="PS51103"/>
    </source>
</evidence>
<dbReference type="Gene3D" id="2.70.70.10">
    <property type="entry name" value="Glucose Permease (Domain IIA)"/>
    <property type="match status" value="1"/>
</dbReference>
<feature type="transmembrane region" description="Helical" evidence="12">
    <location>
        <begin position="353"/>
        <end position="373"/>
    </location>
</feature>
<feature type="transmembrane region" description="Helical" evidence="12">
    <location>
        <begin position="174"/>
        <end position="194"/>
    </location>
</feature>
<reference evidence="16" key="2">
    <citation type="submission" date="2021-04" db="EMBL/GenBank/DDBJ databases">
        <authorList>
            <person name="Gilroy R."/>
        </authorList>
    </citation>
    <scope>NUCLEOTIDE SEQUENCE</scope>
    <source>
        <strain evidence="16">B5-657</strain>
    </source>
</reference>
<comment type="caution">
    <text evidence="16">The sequence shown here is derived from an EMBL/GenBank/DDBJ whole genome shotgun (WGS) entry which is preliminary data.</text>
</comment>
<dbReference type="InterPro" id="IPR013013">
    <property type="entry name" value="PTS_EIIC_1"/>
</dbReference>
<feature type="transmembrane region" description="Helical" evidence="12">
    <location>
        <begin position="380"/>
        <end position="403"/>
    </location>
</feature>
<dbReference type="FunFam" id="2.70.70.10:FF:000001">
    <property type="entry name" value="PTS system glucose-specific IIA component"/>
    <property type="match status" value="1"/>
</dbReference>
<dbReference type="Gene3D" id="3.30.1360.60">
    <property type="entry name" value="Glucose permease domain IIB"/>
    <property type="match status" value="1"/>
</dbReference>
<organism evidence="16 17">
    <name type="scientific">Candidatus Cellulosilyticum pullistercoris</name>
    <dbReference type="NCBI Taxonomy" id="2838521"/>
    <lineage>
        <taxon>Bacteria</taxon>
        <taxon>Bacillati</taxon>
        <taxon>Bacillota</taxon>
        <taxon>Clostridia</taxon>
        <taxon>Lachnospirales</taxon>
        <taxon>Cellulosilyticaceae</taxon>
        <taxon>Cellulosilyticum</taxon>
    </lineage>
</organism>
<evidence type="ECO:0000256" key="5">
    <source>
        <dbReference type="ARBA" id="ARBA00022679"/>
    </source>
</evidence>
<feature type="transmembrane region" description="Helical" evidence="12">
    <location>
        <begin position="423"/>
        <end position="446"/>
    </location>
</feature>
<dbReference type="SUPFAM" id="SSF55604">
    <property type="entry name" value="Glucose permease domain IIB"/>
    <property type="match status" value="1"/>
</dbReference>
<dbReference type="GO" id="GO:0008982">
    <property type="term" value="F:protein-N(PI)-phosphohistidine-sugar phosphotransferase activity"/>
    <property type="evidence" value="ECO:0007669"/>
    <property type="project" value="InterPro"/>
</dbReference>
<evidence type="ECO:0000256" key="10">
    <source>
        <dbReference type="ARBA" id="ARBA00023136"/>
    </source>
</evidence>
<feature type="transmembrane region" description="Helical" evidence="12">
    <location>
        <begin position="206"/>
        <end position="226"/>
    </location>
</feature>
<dbReference type="InterPro" id="IPR001996">
    <property type="entry name" value="PTS_IIB_1"/>
</dbReference>
<keyword evidence="6" id="KW-0598">Phosphotransferase system</keyword>
<feature type="domain" description="PTS EIIB type-1" evidence="14">
    <location>
        <begin position="5"/>
        <end position="87"/>
    </location>
</feature>
<evidence type="ECO:0000259" key="13">
    <source>
        <dbReference type="PROSITE" id="PS51093"/>
    </source>
</evidence>
<feature type="transmembrane region" description="Helical" evidence="12">
    <location>
        <begin position="142"/>
        <end position="162"/>
    </location>
</feature>
<evidence type="ECO:0000256" key="11">
    <source>
        <dbReference type="PROSITE-ProRule" id="PRU00421"/>
    </source>
</evidence>
<dbReference type="SUPFAM" id="SSF51261">
    <property type="entry name" value="Duplicated hybrid motif"/>
    <property type="match status" value="1"/>
</dbReference>
<dbReference type="PROSITE" id="PS01035">
    <property type="entry name" value="PTS_EIIB_TYPE_1_CYS"/>
    <property type="match status" value="1"/>
</dbReference>
<dbReference type="AlphaFoldDB" id="A0A9E2KB78"/>
<dbReference type="GO" id="GO:0005886">
    <property type="term" value="C:plasma membrane"/>
    <property type="evidence" value="ECO:0007669"/>
    <property type="project" value="UniProtKB-SubCell"/>
</dbReference>
<dbReference type="InterPro" id="IPR003352">
    <property type="entry name" value="PTS_EIIC"/>
</dbReference>
<evidence type="ECO:0000256" key="3">
    <source>
        <dbReference type="ARBA" id="ARBA00022475"/>
    </source>
</evidence>
<evidence type="ECO:0000256" key="9">
    <source>
        <dbReference type="ARBA" id="ARBA00022989"/>
    </source>
</evidence>
<keyword evidence="8" id="KW-0418">Kinase</keyword>
<dbReference type="InterPro" id="IPR036878">
    <property type="entry name" value="Glu_permease_IIB"/>
</dbReference>
<dbReference type="GO" id="GO:0016301">
    <property type="term" value="F:kinase activity"/>
    <property type="evidence" value="ECO:0007669"/>
    <property type="project" value="UniProtKB-KW"/>
</dbReference>
<evidence type="ECO:0000313" key="16">
    <source>
        <dbReference type="EMBL" id="MBU3803768.1"/>
    </source>
</evidence>
<evidence type="ECO:0000256" key="1">
    <source>
        <dbReference type="ARBA" id="ARBA00004651"/>
    </source>
</evidence>
<feature type="active site" description="Phosphocysteine intermediate; for EIIB activity" evidence="11">
    <location>
        <position position="27"/>
    </location>
</feature>
<dbReference type="InterPro" id="IPR018113">
    <property type="entry name" value="PTrfase_EIIB_Cys"/>
</dbReference>
<dbReference type="Pfam" id="PF00367">
    <property type="entry name" value="PTS_EIIB"/>
    <property type="match status" value="1"/>
</dbReference>
<dbReference type="EC" id="2.7.1.-" evidence="16"/>
<evidence type="ECO:0000256" key="2">
    <source>
        <dbReference type="ARBA" id="ARBA00022448"/>
    </source>
</evidence>
<protein>
    <submittedName>
        <fullName evidence="16">Beta-glucoside-specific PTS transporter subunit IIABC</fullName>
        <ecNumber evidence="16">2.7.1.-</ecNumber>
    </submittedName>
</protein>
<dbReference type="CDD" id="cd00212">
    <property type="entry name" value="PTS_IIB_glc"/>
    <property type="match status" value="1"/>
</dbReference>
<reference evidence="16" key="1">
    <citation type="journal article" date="2021" name="PeerJ">
        <title>Extensive microbial diversity within the chicken gut microbiome revealed by metagenomics and culture.</title>
        <authorList>
            <person name="Gilroy R."/>
            <person name="Ravi A."/>
            <person name="Getino M."/>
            <person name="Pursley I."/>
            <person name="Horton D.L."/>
            <person name="Alikhan N.F."/>
            <person name="Baker D."/>
            <person name="Gharbi K."/>
            <person name="Hall N."/>
            <person name="Watson M."/>
            <person name="Adriaenssens E.M."/>
            <person name="Foster-Nyarko E."/>
            <person name="Jarju S."/>
            <person name="Secka A."/>
            <person name="Antonio M."/>
            <person name="Oren A."/>
            <person name="Chaudhuri R.R."/>
            <person name="La Ragione R."/>
            <person name="Hildebrand F."/>
            <person name="Pallen M.J."/>
        </authorList>
    </citation>
    <scope>NUCLEOTIDE SEQUENCE</scope>
    <source>
        <strain evidence="16">B5-657</strain>
    </source>
</reference>
<accession>A0A9E2KB78</accession>
<evidence type="ECO:0000256" key="12">
    <source>
        <dbReference type="SAM" id="Phobius"/>
    </source>
</evidence>
<dbReference type="FunFam" id="3.30.1360.60:FF:000001">
    <property type="entry name" value="PTS system glucose-specific IIBC component PtsG"/>
    <property type="match status" value="1"/>
</dbReference>
<dbReference type="Proteomes" id="UP000824229">
    <property type="component" value="Unassembled WGS sequence"/>
</dbReference>
<dbReference type="EMBL" id="JAHLFQ010000063">
    <property type="protein sequence ID" value="MBU3803768.1"/>
    <property type="molecule type" value="Genomic_DNA"/>
</dbReference>
<dbReference type="PANTHER" id="PTHR30175">
    <property type="entry name" value="PHOSPHOTRANSFERASE SYSTEM TRANSPORT PROTEIN"/>
    <property type="match status" value="1"/>
</dbReference>
<evidence type="ECO:0000313" key="17">
    <source>
        <dbReference type="Proteomes" id="UP000824229"/>
    </source>
</evidence>
<dbReference type="GO" id="GO:0015771">
    <property type="term" value="P:trehalose transport"/>
    <property type="evidence" value="ECO:0007669"/>
    <property type="project" value="TreeGrafter"/>
</dbReference>
<dbReference type="PROSITE" id="PS00371">
    <property type="entry name" value="PTS_EIIA_TYPE_1_HIS"/>
    <property type="match status" value="1"/>
</dbReference>
<dbReference type="InterPro" id="IPR011055">
    <property type="entry name" value="Dup_hybrid_motif"/>
</dbReference>
<dbReference type="PROSITE" id="PS51103">
    <property type="entry name" value="PTS_EIIC_TYPE_1"/>
    <property type="match status" value="1"/>
</dbReference>
<keyword evidence="5 16" id="KW-0808">Transferase</keyword>
<dbReference type="GO" id="GO:0009401">
    <property type="term" value="P:phosphoenolpyruvate-dependent sugar phosphotransferase system"/>
    <property type="evidence" value="ECO:0007669"/>
    <property type="project" value="UniProtKB-KW"/>
</dbReference>
<keyword evidence="2" id="KW-0813">Transport</keyword>
<gene>
    <name evidence="16" type="ORF">H9872_03285</name>
</gene>
<feature type="domain" description="PTS EIIA type-1" evidence="13">
    <location>
        <begin position="492"/>
        <end position="596"/>
    </location>
</feature>
<evidence type="ECO:0000256" key="7">
    <source>
        <dbReference type="ARBA" id="ARBA00022692"/>
    </source>
</evidence>
<dbReference type="Pfam" id="PF00358">
    <property type="entry name" value="PTS_EIIA_1"/>
    <property type="match status" value="1"/>
</dbReference>
<evidence type="ECO:0000256" key="8">
    <source>
        <dbReference type="ARBA" id="ARBA00022777"/>
    </source>
</evidence>
<proteinExistence type="predicted"/>
<dbReference type="InterPro" id="IPR050558">
    <property type="entry name" value="PTS_Sugar-Specific_Components"/>
</dbReference>
<dbReference type="InterPro" id="IPR001127">
    <property type="entry name" value="PTS_EIIA_1_perm"/>
</dbReference>
<keyword evidence="4" id="KW-0762">Sugar transport</keyword>
<evidence type="ECO:0000256" key="4">
    <source>
        <dbReference type="ARBA" id="ARBA00022597"/>
    </source>
</evidence>
<keyword evidence="3" id="KW-1003">Cell membrane</keyword>
<dbReference type="PANTHER" id="PTHR30175:SF1">
    <property type="entry name" value="PTS SYSTEM ARBUTIN-, CELLOBIOSE-, AND SALICIN-SPECIFIC EIIBC COMPONENT-RELATED"/>
    <property type="match status" value="1"/>
</dbReference>
<dbReference type="NCBIfam" id="TIGR01995">
    <property type="entry name" value="PTS-II-ABC-beta"/>
    <property type="match status" value="1"/>
</dbReference>
<evidence type="ECO:0000256" key="6">
    <source>
        <dbReference type="ARBA" id="ARBA00022683"/>
    </source>
</evidence>
<keyword evidence="10 12" id="KW-0472">Membrane</keyword>
<feature type="transmembrane region" description="Helical" evidence="12">
    <location>
        <begin position="283"/>
        <end position="304"/>
    </location>
</feature>
<comment type="subcellular location">
    <subcellularLocation>
        <location evidence="1">Cell membrane</location>
        <topology evidence="1">Multi-pass membrane protein</topology>
    </subcellularLocation>
</comment>
<dbReference type="InterPro" id="IPR011297">
    <property type="entry name" value="PTS_IIABC_b_glu"/>
</dbReference>
<dbReference type="GO" id="GO:0090589">
    <property type="term" value="F:protein-phosphocysteine-trehalose phosphotransferase system transporter activity"/>
    <property type="evidence" value="ECO:0007669"/>
    <property type="project" value="TreeGrafter"/>
</dbReference>
<dbReference type="NCBIfam" id="TIGR00830">
    <property type="entry name" value="PTBA"/>
    <property type="match status" value="1"/>
</dbReference>
<name>A0A9E2KB78_9FIRM</name>